<reference evidence="1 2" key="1">
    <citation type="journal article" date="2020" name="ISME J.">
        <title>Uncovering the hidden diversity of litter-decomposition mechanisms in mushroom-forming fungi.</title>
        <authorList>
            <person name="Floudas D."/>
            <person name="Bentzer J."/>
            <person name="Ahren D."/>
            <person name="Johansson T."/>
            <person name="Persson P."/>
            <person name="Tunlid A."/>
        </authorList>
    </citation>
    <scope>NUCLEOTIDE SEQUENCE [LARGE SCALE GENOMIC DNA]</scope>
    <source>
        <strain evidence="1 2">CBS 406.79</strain>
    </source>
</reference>
<protein>
    <submittedName>
        <fullName evidence="1">Uncharacterized protein</fullName>
    </submittedName>
</protein>
<dbReference type="Gene3D" id="3.80.10.10">
    <property type="entry name" value="Ribonuclease Inhibitor"/>
    <property type="match status" value="1"/>
</dbReference>
<dbReference type="EMBL" id="JAACJN010000058">
    <property type="protein sequence ID" value="KAF5381464.1"/>
    <property type="molecule type" value="Genomic_DNA"/>
</dbReference>
<keyword evidence="2" id="KW-1185">Reference proteome</keyword>
<evidence type="ECO:0000313" key="2">
    <source>
        <dbReference type="Proteomes" id="UP000518752"/>
    </source>
</evidence>
<organism evidence="1 2">
    <name type="scientific">Collybiopsis confluens</name>
    <dbReference type="NCBI Taxonomy" id="2823264"/>
    <lineage>
        <taxon>Eukaryota</taxon>
        <taxon>Fungi</taxon>
        <taxon>Dikarya</taxon>
        <taxon>Basidiomycota</taxon>
        <taxon>Agaricomycotina</taxon>
        <taxon>Agaricomycetes</taxon>
        <taxon>Agaricomycetidae</taxon>
        <taxon>Agaricales</taxon>
        <taxon>Marasmiineae</taxon>
        <taxon>Omphalotaceae</taxon>
        <taxon>Collybiopsis</taxon>
    </lineage>
</organism>
<name>A0A8H5HDS0_9AGAR</name>
<gene>
    <name evidence="1" type="ORF">D9757_009064</name>
</gene>
<comment type="caution">
    <text evidence="1">The sequence shown here is derived from an EMBL/GenBank/DDBJ whole genome shotgun (WGS) entry which is preliminary data.</text>
</comment>
<sequence length="295" mass="32506">MSGMKHLDYKYEPDGASLAALVRGATLQTLDAMTVNLSWSNFCQCDFSSLQELIISGLIGAPIGRFLDCMPSLENLKIRGPMTAAESDSPLRPSNLRHLTVSSEEDCPAGAWKSLWVPHLTSLGIRSREYSEGLVETISSCLCRSKTVLKALSITVHFDNEVLNFIRSQPSINELTVRCYSKNVSEDALSPEEMLSCLTISQDPEKTVLVPNLERLNLQIYYMDHSFQPLVLARDISEMVKSRAAVGDRPTSKAVLQALSLGALTENVEDLFNEIRILLAPLVASGFQLLLDGGW</sequence>
<evidence type="ECO:0000313" key="1">
    <source>
        <dbReference type="EMBL" id="KAF5381464.1"/>
    </source>
</evidence>
<proteinExistence type="predicted"/>
<dbReference type="AlphaFoldDB" id="A0A8H5HDS0"/>
<dbReference type="InterPro" id="IPR032675">
    <property type="entry name" value="LRR_dom_sf"/>
</dbReference>
<dbReference type="Proteomes" id="UP000518752">
    <property type="component" value="Unassembled WGS sequence"/>
</dbReference>
<accession>A0A8H5HDS0</accession>
<dbReference type="SUPFAM" id="SSF52047">
    <property type="entry name" value="RNI-like"/>
    <property type="match status" value="1"/>
</dbReference>